<reference evidence="3 4" key="1">
    <citation type="submission" date="2024-10" db="EMBL/GenBank/DDBJ databases">
        <title>The Natural Products Discovery Center: Release of the First 8490 Sequenced Strains for Exploring Actinobacteria Biosynthetic Diversity.</title>
        <authorList>
            <person name="Kalkreuter E."/>
            <person name="Kautsar S.A."/>
            <person name="Yang D."/>
            <person name="Bader C.D."/>
            <person name="Teijaro C.N."/>
            <person name="Fluegel L."/>
            <person name="Davis C.M."/>
            <person name="Simpson J.R."/>
            <person name="Lauterbach L."/>
            <person name="Steele A.D."/>
            <person name="Gui C."/>
            <person name="Meng S."/>
            <person name="Li G."/>
            <person name="Viehrig K."/>
            <person name="Ye F."/>
            <person name="Su P."/>
            <person name="Kiefer A.F."/>
            <person name="Nichols A."/>
            <person name="Cepeda A.J."/>
            <person name="Yan W."/>
            <person name="Fan B."/>
            <person name="Jiang Y."/>
            <person name="Adhikari A."/>
            <person name="Zheng C.-J."/>
            <person name="Schuster L."/>
            <person name="Cowan T.M."/>
            <person name="Smanski M.J."/>
            <person name="Chevrette M.G."/>
            <person name="De Carvalho L.P.S."/>
            <person name="Shen B."/>
        </authorList>
    </citation>
    <scope>NUCLEOTIDE SEQUENCE [LARGE SCALE GENOMIC DNA]</scope>
    <source>
        <strain evidence="3 4">NPDC049503</strain>
    </source>
</reference>
<accession>A0ABW8ACM8</accession>
<feature type="region of interest" description="Disordered" evidence="1">
    <location>
        <begin position="1"/>
        <end position="62"/>
    </location>
</feature>
<keyword evidence="4" id="KW-1185">Reference proteome</keyword>
<sequence>MIVPIGSAGEATRRTGTSGPHPARSVAVHGAGDQRRCEPDPSDAPGAAVTSQTPERRSAPAASRWRLPRSWRRATLVLHVISAGAWIGIDVIVAVLVLTGWFGAEVNVRSLAYRALAEFVVWPMLGSGLACLATGVVLGVGTAWGLVRYWWVAVKLALNLALCILIVVLLVPGMDAVGAYGEHLLTGTPSSTQVERLFFPPAVSLSVLTFATVLAVCKPWGRLRRSTARREDR</sequence>
<dbReference type="Proteomes" id="UP001612928">
    <property type="component" value="Unassembled WGS sequence"/>
</dbReference>
<evidence type="ECO:0008006" key="5">
    <source>
        <dbReference type="Google" id="ProtNLM"/>
    </source>
</evidence>
<comment type="caution">
    <text evidence="3">The sequence shown here is derived from an EMBL/GenBank/DDBJ whole genome shotgun (WGS) entry which is preliminary data.</text>
</comment>
<dbReference type="EMBL" id="JBITMB010000009">
    <property type="protein sequence ID" value="MFI7444526.1"/>
    <property type="molecule type" value="Genomic_DNA"/>
</dbReference>
<organism evidence="3 4">
    <name type="scientific">Nonomuraea indica</name>
    <dbReference type="NCBI Taxonomy" id="1581193"/>
    <lineage>
        <taxon>Bacteria</taxon>
        <taxon>Bacillati</taxon>
        <taxon>Actinomycetota</taxon>
        <taxon>Actinomycetes</taxon>
        <taxon>Streptosporangiales</taxon>
        <taxon>Streptosporangiaceae</taxon>
        <taxon>Nonomuraea</taxon>
    </lineage>
</organism>
<gene>
    <name evidence="3" type="ORF">ACIBP5_31535</name>
</gene>
<evidence type="ECO:0000256" key="1">
    <source>
        <dbReference type="SAM" id="MobiDB-lite"/>
    </source>
</evidence>
<protein>
    <recommendedName>
        <fullName evidence="5">DUF2269 domain-containing protein</fullName>
    </recommendedName>
</protein>
<name>A0ABW8ACM8_9ACTN</name>
<evidence type="ECO:0000256" key="2">
    <source>
        <dbReference type="SAM" id="Phobius"/>
    </source>
</evidence>
<feature type="transmembrane region" description="Helical" evidence="2">
    <location>
        <begin position="197"/>
        <end position="217"/>
    </location>
</feature>
<keyword evidence="2" id="KW-1133">Transmembrane helix</keyword>
<proteinExistence type="predicted"/>
<feature type="transmembrane region" description="Helical" evidence="2">
    <location>
        <begin position="76"/>
        <end position="102"/>
    </location>
</feature>
<feature type="transmembrane region" description="Helical" evidence="2">
    <location>
        <begin position="122"/>
        <end position="144"/>
    </location>
</feature>
<dbReference type="RefSeq" id="WP_397024788.1">
    <property type="nucleotide sequence ID" value="NZ_JBITMB010000009.1"/>
</dbReference>
<keyword evidence="2" id="KW-0812">Transmembrane</keyword>
<evidence type="ECO:0000313" key="4">
    <source>
        <dbReference type="Proteomes" id="UP001612928"/>
    </source>
</evidence>
<evidence type="ECO:0000313" key="3">
    <source>
        <dbReference type="EMBL" id="MFI7444526.1"/>
    </source>
</evidence>
<keyword evidence="2" id="KW-0472">Membrane</keyword>
<feature type="transmembrane region" description="Helical" evidence="2">
    <location>
        <begin position="156"/>
        <end position="177"/>
    </location>
</feature>